<feature type="region of interest" description="Disordered" evidence="1">
    <location>
        <begin position="1"/>
        <end position="29"/>
    </location>
</feature>
<keyword evidence="4" id="KW-1185">Reference proteome</keyword>
<dbReference type="Proteomes" id="UP000824782">
    <property type="component" value="Unassembled WGS sequence"/>
</dbReference>
<evidence type="ECO:0000313" key="3">
    <source>
        <dbReference type="EMBL" id="KAG8543531.1"/>
    </source>
</evidence>
<reference evidence="3" key="1">
    <citation type="thesis" date="2020" institute="ProQuest LLC" country="789 East Eisenhower Parkway, Ann Arbor, MI, USA">
        <title>Comparative Genomics and Chromosome Evolution.</title>
        <authorList>
            <person name="Mudd A.B."/>
        </authorList>
    </citation>
    <scope>NUCLEOTIDE SEQUENCE</scope>
    <source>
        <strain evidence="3">237g6f4</strain>
        <tissue evidence="3">Blood</tissue>
    </source>
</reference>
<protein>
    <submittedName>
        <fullName evidence="3">Uncharacterized protein</fullName>
    </submittedName>
</protein>
<accession>A0AAV6ZAL7</accession>
<dbReference type="GO" id="GO:0046982">
    <property type="term" value="F:protein heterodimerization activity"/>
    <property type="evidence" value="ECO:0007669"/>
    <property type="project" value="InterPro"/>
</dbReference>
<dbReference type="EMBL" id="WNYA01003261">
    <property type="protein sequence ID" value="KAG8543531.1"/>
    <property type="molecule type" value="Genomic_DNA"/>
</dbReference>
<dbReference type="SUPFAM" id="SSF47113">
    <property type="entry name" value="Histone-fold"/>
    <property type="match status" value="1"/>
</dbReference>
<dbReference type="Gene3D" id="1.10.20.10">
    <property type="entry name" value="Histone, subunit A"/>
    <property type="match status" value="1"/>
</dbReference>
<gene>
    <name evidence="3" type="ORF">GDO81_024414</name>
    <name evidence="2" type="ORF">GDO81_029999</name>
</gene>
<dbReference type="InterPro" id="IPR009072">
    <property type="entry name" value="Histone-fold"/>
</dbReference>
<organism evidence="3 4">
    <name type="scientific">Engystomops pustulosus</name>
    <name type="common">Tungara frog</name>
    <name type="synonym">Physalaemus pustulosus</name>
    <dbReference type="NCBI Taxonomy" id="76066"/>
    <lineage>
        <taxon>Eukaryota</taxon>
        <taxon>Metazoa</taxon>
        <taxon>Chordata</taxon>
        <taxon>Craniata</taxon>
        <taxon>Vertebrata</taxon>
        <taxon>Euteleostomi</taxon>
        <taxon>Amphibia</taxon>
        <taxon>Batrachia</taxon>
        <taxon>Anura</taxon>
        <taxon>Neobatrachia</taxon>
        <taxon>Hyloidea</taxon>
        <taxon>Leptodactylidae</taxon>
        <taxon>Leiuperinae</taxon>
        <taxon>Engystomops</taxon>
    </lineage>
</organism>
<name>A0AAV6ZAL7_ENGPU</name>
<dbReference type="AlphaFoldDB" id="A0AAV6ZAL7"/>
<dbReference type="EMBL" id="WNYA01008853">
    <property type="protein sequence ID" value="KAG8540949.1"/>
    <property type="molecule type" value="Genomic_DNA"/>
</dbReference>
<proteinExistence type="predicted"/>
<sequence length="103" mass="11346">MKPTLRAKRSSSSSARSGSLQRAMEKPKENYKRHLVTVLSRAQATSRHLWALDVLTREAARGDGFPLIAAEAARLSHYSPRRAITGPEICSALRTLHPARAAK</sequence>
<feature type="compositionally biased region" description="Low complexity" evidence="1">
    <location>
        <begin position="10"/>
        <end position="22"/>
    </location>
</feature>
<evidence type="ECO:0000313" key="4">
    <source>
        <dbReference type="Proteomes" id="UP000824782"/>
    </source>
</evidence>
<comment type="caution">
    <text evidence="3">The sequence shown here is derived from an EMBL/GenBank/DDBJ whole genome shotgun (WGS) entry which is preliminary data.</text>
</comment>
<evidence type="ECO:0000313" key="2">
    <source>
        <dbReference type="EMBL" id="KAG8540949.1"/>
    </source>
</evidence>
<evidence type="ECO:0000256" key="1">
    <source>
        <dbReference type="SAM" id="MobiDB-lite"/>
    </source>
</evidence>